<accession>A0A3P7U9J2</accession>
<proteinExistence type="predicted"/>
<evidence type="ECO:0000313" key="2">
    <source>
        <dbReference type="Proteomes" id="UP000050761"/>
    </source>
</evidence>
<gene>
    <name evidence="1" type="ORF">HPBE_LOCUS1703</name>
</gene>
<reference evidence="3" key="2">
    <citation type="submission" date="2019-09" db="UniProtKB">
        <authorList>
            <consortium name="WormBaseParasite"/>
        </authorList>
    </citation>
    <scope>IDENTIFICATION</scope>
</reference>
<dbReference type="WBParaSite" id="HPBE_0000170201-mRNA-1">
    <property type="protein sequence ID" value="HPBE_0000170201-mRNA-1"/>
    <property type="gene ID" value="HPBE_0000170201"/>
</dbReference>
<accession>A0A183F6B0</accession>
<dbReference type="Proteomes" id="UP000050761">
    <property type="component" value="Unassembled WGS sequence"/>
</dbReference>
<keyword evidence="2" id="KW-1185">Reference proteome</keyword>
<sequence length="92" mass="10347">MVAPIGSLEELWNWDPVSLEIIRVNKLVNYRDNLAEGKPETMICHDMKGGYLEEESNDEFSGAEVDEFSHRMQAIVAGLAVTRSRFARSSST</sequence>
<dbReference type="OrthoDB" id="284473at2759"/>
<evidence type="ECO:0000313" key="3">
    <source>
        <dbReference type="WBParaSite" id="HPBE_0000170201-mRNA-1"/>
    </source>
</evidence>
<evidence type="ECO:0000313" key="1">
    <source>
        <dbReference type="EMBL" id="VDO20804.1"/>
    </source>
</evidence>
<name>A0A183F6B0_HELPZ</name>
<organism evidence="2 3">
    <name type="scientific">Heligmosomoides polygyrus</name>
    <name type="common">Parasitic roundworm</name>
    <dbReference type="NCBI Taxonomy" id="6339"/>
    <lineage>
        <taxon>Eukaryota</taxon>
        <taxon>Metazoa</taxon>
        <taxon>Ecdysozoa</taxon>
        <taxon>Nematoda</taxon>
        <taxon>Chromadorea</taxon>
        <taxon>Rhabditida</taxon>
        <taxon>Rhabditina</taxon>
        <taxon>Rhabditomorpha</taxon>
        <taxon>Strongyloidea</taxon>
        <taxon>Heligmosomidae</taxon>
        <taxon>Heligmosomoides</taxon>
    </lineage>
</organism>
<reference evidence="1 2" key="1">
    <citation type="submission" date="2018-11" db="EMBL/GenBank/DDBJ databases">
        <authorList>
            <consortium name="Pathogen Informatics"/>
        </authorList>
    </citation>
    <scope>NUCLEOTIDE SEQUENCE [LARGE SCALE GENOMIC DNA]</scope>
</reference>
<dbReference type="AlphaFoldDB" id="A0A183F6B0"/>
<dbReference type="EMBL" id="UZAH01002053">
    <property type="protein sequence ID" value="VDO20804.1"/>
    <property type="molecule type" value="Genomic_DNA"/>
</dbReference>
<protein>
    <submittedName>
        <fullName evidence="3">Peptide deformylase</fullName>
    </submittedName>
</protein>